<dbReference type="Pfam" id="PF01547">
    <property type="entry name" value="SBP_bac_1"/>
    <property type="match status" value="1"/>
</dbReference>
<keyword evidence="8" id="KW-1185">Reference proteome</keyword>
<keyword evidence="3" id="KW-0472">Membrane</keyword>
<dbReference type="InterPro" id="IPR006059">
    <property type="entry name" value="SBP"/>
</dbReference>
<evidence type="ECO:0000256" key="3">
    <source>
        <dbReference type="ARBA" id="ARBA00023136"/>
    </source>
</evidence>
<evidence type="ECO:0000256" key="4">
    <source>
        <dbReference type="ARBA" id="ARBA00023139"/>
    </source>
</evidence>
<dbReference type="Gene3D" id="3.40.190.10">
    <property type="entry name" value="Periplasmic binding protein-like II"/>
    <property type="match status" value="1"/>
</dbReference>
<keyword evidence="4" id="KW-0564">Palmitate</keyword>
<gene>
    <name evidence="7" type="ORF">GRF59_02910</name>
</gene>
<keyword evidence="5" id="KW-0449">Lipoprotein</keyword>
<dbReference type="Proteomes" id="UP000460318">
    <property type="component" value="Unassembled WGS sequence"/>
</dbReference>
<reference evidence="7 8" key="1">
    <citation type="submission" date="2019-12" db="EMBL/GenBank/DDBJ databases">
        <title>Paenibacillus sp. nov., an endophytic bacterium isolated from the stem of Dendrobium.</title>
        <authorList>
            <person name="Zhao R."/>
        </authorList>
    </citation>
    <scope>NUCLEOTIDE SEQUENCE [LARGE SCALE GENOMIC DNA]</scope>
    <source>
        <strain evidence="7 8">HJL G12</strain>
    </source>
</reference>
<dbReference type="PROSITE" id="PS51257">
    <property type="entry name" value="PROKAR_LIPOPROTEIN"/>
    <property type="match status" value="1"/>
</dbReference>
<dbReference type="AlphaFoldDB" id="A0A7X3IER4"/>
<dbReference type="PANTHER" id="PTHR43649">
    <property type="entry name" value="ARABINOSE-BINDING PROTEIN-RELATED"/>
    <property type="match status" value="1"/>
</dbReference>
<sequence>MNTLKKSTWGKVSAIICVIPMLLSACGAPGASDKTSDDDKGDGGKKAVTISVTDTNRFLQNAEQEYEKTHPDVDIVIKPYREAQELAENQMATAMTQEEFEKYVSTVNTEMMSGKGPDILSMTGLPIGKYAEKDLLANSYDLMKDDSDFKKDHYFQNIWKASENDGKLLALPIDVKLNMMLVNNKLLQQAGVAVNQPWTWDDFVNVTEQVKKKAGDDIYANGNSEPQSYLYQLARENYSQLVDPVKKLAHFDSPLFRKWVEQVESMYKNEILTKESVDIDHALFSDRAILDPTSYIMFDDHETLKSPSVDKNNNHLSFYSTTFGINNNSPVKQEAWSFLKFLISDEMQESPEMNGMPINKTSYNKKFDDLVEQAKNGTVKTKYGDTPTTKTPEELEKFRPLIEEADSNSNTDSKVLQIVLEEIKTYYNGEKSLEEVIHLIQSRAMTYLNE</sequence>
<keyword evidence="2 6" id="KW-0732">Signal</keyword>
<evidence type="ECO:0000256" key="1">
    <source>
        <dbReference type="ARBA" id="ARBA00022475"/>
    </source>
</evidence>
<feature type="chain" id="PRO_5038950185" evidence="6">
    <location>
        <begin position="28"/>
        <end position="450"/>
    </location>
</feature>
<organism evidence="7 8">
    <name type="scientific">Paenibacillus dendrobii</name>
    <dbReference type="NCBI Taxonomy" id="2691084"/>
    <lineage>
        <taxon>Bacteria</taxon>
        <taxon>Bacillati</taxon>
        <taxon>Bacillota</taxon>
        <taxon>Bacilli</taxon>
        <taxon>Bacillales</taxon>
        <taxon>Paenibacillaceae</taxon>
        <taxon>Paenibacillus</taxon>
    </lineage>
</organism>
<dbReference type="SUPFAM" id="SSF53850">
    <property type="entry name" value="Periplasmic binding protein-like II"/>
    <property type="match status" value="1"/>
</dbReference>
<protein>
    <submittedName>
        <fullName evidence="7">Extracellular solute-binding protein</fullName>
    </submittedName>
</protein>
<comment type="caution">
    <text evidence="7">The sequence shown here is derived from an EMBL/GenBank/DDBJ whole genome shotgun (WGS) entry which is preliminary data.</text>
</comment>
<evidence type="ECO:0000256" key="6">
    <source>
        <dbReference type="SAM" id="SignalP"/>
    </source>
</evidence>
<dbReference type="InterPro" id="IPR050490">
    <property type="entry name" value="Bact_solute-bd_prot1"/>
</dbReference>
<evidence type="ECO:0000256" key="2">
    <source>
        <dbReference type="ARBA" id="ARBA00022729"/>
    </source>
</evidence>
<proteinExistence type="predicted"/>
<name>A0A7X3IER4_9BACL</name>
<feature type="signal peptide" evidence="6">
    <location>
        <begin position="1"/>
        <end position="27"/>
    </location>
</feature>
<dbReference type="EMBL" id="WUBI01000001">
    <property type="protein sequence ID" value="MWV42567.1"/>
    <property type="molecule type" value="Genomic_DNA"/>
</dbReference>
<dbReference type="PANTHER" id="PTHR43649:SF33">
    <property type="entry name" value="POLYGALACTURONAN_RHAMNOGALACTURONAN-BINDING PROTEIN YTCQ"/>
    <property type="match status" value="1"/>
</dbReference>
<evidence type="ECO:0000256" key="5">
    <source>
        <dbReference type="ARBA" id="ARBA00023288"/>
    </source>
</evidence>
<keyword evidence="1" id="KW-1003">Cell membrane</keyword>
<evidence type="ECO:0000313" key="8">
    <source>
        <dbReference type="Proteomes" id="UP000460318"/>
    </source>
</evidence>
<dbReference type="RefSeq" id="WP_160496159.1">
    <property type="nucleotide sequence ID" value="NZ_WUBI01000001.1"/>
</dbReference>
<accession>A0A7X3IER4</accession>
<evidence type="ECO:0000313" key="7">
    <source>
        <dbReference type="EMBL" id="MWV42567.1"/>
    </source>
</evidence>